<dbReference type="SUPFAM" id="SSF47769">
    <property type="entry name" value="SAM/Pointed domain"/>
    <property type="match status" value="1"/>
</dbReference>
<feature type="compositionally biased region" description="Low complexity" evidence="1">
    <location>
        <begin position="400"/>
        <end position="411"/>
    </location>
</feature>
<proteinExistence type="predicted"/>
<dbReference type="SMART" id="SM00338">
    <property type="entry name" value="BRLZ"/>
    <property type="match status" value="1"/>
</dbReference>
<feature type="region of interest" description="Disordered" evidence="1">
    <location>
        <begin position="1"/>
        <end position="67"/>
    </location>
</feature>
<name>A0A0D2X2E9_CAPO3</name>
<feature type="domain" description="SAM" evidence="2">
    <location>
        <begin position="428"/>
        <end position="475"/>
    </location>
</feature>
<evidence type="ECO:0000256" key="1">
    <source>
        <dbReference type="SAM" id="MobiDB-lite"/>
    </source>
</evidence>
<gene>
    <name evidence="3" type="ORF">CAOG_003416</name>
</gene>
<feature type="compositionally biased region" description="Low complexity" evidence="1">
    <location>
        <begin position="49"/>
        <end position="67"/>
    </location>
</feature>
<sequence>MTSIGASPFALPPTSATSAYHPSPVPMHTTPSPAGGFQSHPLAPMPKQSSSSSSLPTSAPSSSHSHAAMRNSVEILAAAAAAVSSSSSANGNRAIIQPQAAPSASSSLMPTVYSQKPIGVVAADTSAQYAQKSALAASSLQNTAATAGLSSGGVPAPSANIQIRRERNAISARKSRDKKREYVKVLEERLTVLAKAHAEMAAFLQTLPAELGVHLQPFAQPGQVAVVEEAMALAALVLQQQGAGLDSTMLAQFGPVQQPQQPQQQLQETRPNNTQLSTVLTSLDAALDAANARISKRAARFSFQEKRDRRRKASMLLEALALHQVDLGLAPAHSRSKRSSSDSDESGASGSDQDDLHHDNHGDNNNSNSNGNSNSNIRAGSDSASSCASSVSGDDHTTASKLSPRSSWSSSSEDDGSRHGNSLDFRQWSSREVAEYLERCGHADVATRFLQEEISGEVLSMLQVGYFTQAPLGLTLGKACKLYECFQQLIKTN</sequence>
<organism evidence="3 4">
    <name type="scientific">Capsaspora owczarzaki (strain ATCC 30864)</name>
    <dbReference type="NCBI Taxonomy" id="595528"/>
    <lineage>
        <taxon>Eukaryota</taxon>
        <taxon>Filasterea</taxon>
        <taxon>Capsaspora</taxon>
    </lineage>
</organism>
<dbReference type="Gene3D" id="1.10.150.50">
    <property type="entry name" value="Transcription Factor, Ets-1"/>
    <property type="match status" value="1"/>
</dbReference>
<dbReference type="Gene3D" id="1.20.5.170">
    <property type="match status" value="1"/>
</dbReference>
<dbReference type="PROSITE" id="PS50105">
    <property type="entry name" value="SAM_DOMAIN"/>
    <property type="match status" value="1"/>
</dbReference>
<dbReference type="OrthoDB" id="73680at2759"/>
<protein>
    <recommendedName>
        <fullName evidence="2">SAM domain-containing protein</fullName>
    </recommendedName>
</protein>
<feature type="compositionally biased region" description="Low complexity" evidence="1">
    <location>
        <begin position="363"/>
        <end position="392"/>
    </location>
</feature>
<dbReference type="SUPFAM" id="SSF57959">
    <property type="entry name" value="Leucine zipper domain"/>
    <property type="match status" value="1"/>
</dbReference>
<dbReference type="InterPro" id="IPR001660">
    <property type="entry name" value="SAM"/>
</dbReference>
<evidence type="ECO:0000313" key="3">
    <source>
        <dbReference type="EMBL" id="KJE92439.1"/>
    </source>
</evidence>
<evidence type="ECO:0000259" key="2">
    <source>
        <dbReference type="PROSITE" id="PS50105"/>
    </source>
</evidence>
<dbReference type="AlphaFoldDB" id="A0A0D2X2E9"/>
<dbReference type="Proteomes" id="UP000008743">
    <property type="component" value="Unassembled WGS sequence"/>
</dbReference>
<feature type="region of interest" description="Disordered" evidence="1">
    <location>
        <begin position="331"/>
        <end position="423"/>
    </location>
</feature>
<accession>A0A0D2X2E9</accession>
<dbReference type="PROSITE" id="PS00036">
    <property type="entry name" value="BZIP_BASIC"/>
    <property type="match status" value="1"/>
</dbReference>
<reference evidence="4" key="1">
    <citation type="submission" date="2011-02" db="EMBL/GenBank/DDBJ databases">
        <title>The Genome Sequence of Capsaspora owczarzaki ATCC 30864.</title>
        <authorList>
            <person name="Russ C."/>
            <person name="Cuomo C."/>
            <person name="Burger G."/>
            <person name="Gray M.W."/>
            <person name="Holland P.W.H."/>
            <person name="King N."/>
            <person name="Lang F.B.F."/>
            <person name="Roger A.J."/>
            <person name="Ruiz-Trillo I."/>
            <person name="Young S.K."/>
            <person name="Zeng Q."/>
            <person name="Gargeya S."/>
            <person name="Alvarado L."/>
            <person name="Berlin A."/>
            <person name="Chapman S.B."/>
            <person name="Chen Z."/>
            <person name="Freedman E."/>
            <person name="Gellesch M."/>
            <person name="Goldberg J."/>
            <person name="Griggs A."/>
            <person name="Gujja S."/>
            <person name="Heilman E."/>
            <person name="Heiman D."/>
            <person name="Howarth C."/>
            <person name="Mehta T."/>
            <person name="Neiman D."/>
            <person name="Pearson M."/>
            <person name="Roberts A."/>
            <person name="Saif S."/>
            <person name="Shea T."/>
            <person name="Shenoy N."/>
            <person name="Sisk P."/>
            <person name="Stolte C."/>
            <person name="Sykes S."/>
            <person name="White J."/>
            <person name="Yandava C."/>
            <person name="Haas B."/>
            <person name="Nusbaum C."/>
            <person name="Birren B."/>
        </authorList>
    </citation>
    <scope>NUCLEOTIDE SEQUENCE</scope>
    <source>
        <strain evidence="4">ATCC 30864</strain>
    </source>
</reference>
<dbReference type="GO" id="GO:0003700">
    <property type="term" value="F:DNA-binding transcription factor activity"/>
    <property type="evidence" value="ECO:0007669"/>
    <property type="project" value="InterPro"/>
</dbReference>
<dbReference type="CDD" id="cd14686">
    <property type="entry name" value="bZIP"/>
    <property type="match status" value="1"/>
</dbReference>
<dbReference type="InParanoid" id="A0A0D2X2E9"/>
<dbReference type="InterPro" id="IPR004827">
    <property type="entry name" value="bZIP"/>
</dbReference>
<dbReference type="EMBL" id="KE346363">
    <property type="protein sequence ID" value="KJE92439.1"/>
    <property type="molecule type" value="Genomic_DNA"/>
</dbReference>
<dbReference type="InterPro" id="IPR046347">
    <property type="entry name" value="bZIP_sf"/>
</dbReference>
<evidence type="ECO:0000313" key="4">
    <source>
        <dbReference type="Proteomes" id="UP000008743"/>
    </source>
</evidence>
<dbReference type="Pfam" id="PF00170">
    <property type="entry name" value="bZIP_1"/>
    <property type="match status" value="1"/>
</dbReference>
<keyword evidence="4" id="KW-1185">Reference proteome</keyword>
<dbReference type="InterPro" id="IPR013761">
    <property type="entry name" value="SAM/pointed_sf"/>
</dbReference>